<proteinExistence type="predicted"/>
<accession>A0A6N2S320</accession>
<dbReference type="InterPro" id="IPR035069">
    <property type="entry name" value="TTHA1013/TTHA0281-like"/>
</dbReference>
<dbReference type="EMBL" id="CACRTI010000002">
    <property type="protein sequence ID" value="VYS87516.1"/>
    <property type="molecule type" value="Genomic_DNA"/>
</dbReference>
<dbReference type="RefSeq" id="WP_156594905.1">
    <property type="nucleotide sequence ID" value="NZ_CACRTI010000002.1"/>
</dbReference>
<reference evidence="1" key="1">
    <citation type="submission" date="2019-11" db="EMBL/GenBank/DDBJ databases">
        <authorList>
            <person name="Feng L."/>
        </authorList>
    </citation>
    <scope>NUCLEOTIDE SEQUENCE</scope>
    <source>
        <strain evidence="1">CAmalonaticusLFYP1</strain>
    </source>
</reference>
<evidence type="ECO:0000313" key="1">
    <source>
        <dbReference type="EMBL" id="VYS87516.1"/>
    </source>
</evidence>
<dbReference type="SUPFAM" id="SSF143100">
    <property type="entry name" value="TTHA1013/TTHA0281-like"/>
    <property type="match status" value="1"/>
</dbReference>
<dbReference type="InterPro" id="IPR010985">
    <property type="entry name" value="Ribbon_hlx_hlx"/>
</dbReference>
<gene>
    <name evidence="1" type="ORF">CALFYP1_01912</name>
</gene>
<dbReference type="Pfam" id="PF05534">
    <property type="entry name" value="HicB"/>
    <property type="match status" value="1"/>
</dbReference>
<dbReference type="AlphaFoldDB" id="A0A6N2S320"/>
<protein>
    <submittedName>
        <fullName evidence="1">HicB family protein</fullName>
    </submittedName>
</protein>
<organism evidence="1">
    <name type="scientific">Citrobacter amalonaticus</name>
    <dbReference type="NCBI Taxonomy" id="35703"/>
    <lineage>
        <taxon>Bacteria</taxon>
        <taxon>Pseudomonadati</taxon>
        <taxon>Pseudomonadota</taxon>
        <taxon>Gammaproteobacteria</taxon>
        <taxon>Enterobacterales</taxon>
        <taxon>Enterobacteriaceae</taxon>
        <taxon>Citrobacter</taxon>
    </lineage>
</organism>
<name>A0A6N2S320_CITAM</name>
<dbReference type="GO" id="GO:0006355">
    <property type="term" value="P:regulation of DNA-templated transcription"/>
    <property type="evidence" value="ECO:0007669"/>
    <property type="project" value="InterPro"/>
</dbReference>
<sequence length="152" mass="17385">MSGILKYKDFYGSIELSYEDKILHGKIECINDLVTYEAETINDLEAAFREAVDDYLDTCKSLGKKPEKPMSGTFNIRIGSELHQKAYLAATENGMKLNEFIKQAVSEKLSAKKEIHYHFESVTAISRGRFTTSHRKQSNFVWTAQDEGRIQH</sequence>
<dbReference type="InterPro" id="IPR008651">
    <property type="entry name" value="Uncharacterised_HicB"/>
</dbReference>
<dbReference type="SUPFAM" id="SSF47598">
    <property type="entry name" value="Ribbon-helix-helix"/>
    <property type="match status" value="1"/>
</dbReference>